<accession>A0A816YL35</accession>
<evidence type="ECO:0000313" key="3">
    <source>
        <dbReference type="Proteomes" id="UP000663824"/>
    </source>
</evidence>
<evidence type="ECO:0000256" key="1">
    <source>
        <dbReference type="SAM" id="MobiDB-lite"/>
    </source>
</evidence>
<feature type="compositionally biased region" description="Basic residues" evidence="1">
    <location>
        <begin position="25"/>
        <end position="34"/>
    </location>
</feature>
<evidence type="ECO:0000313" key="2">
    <source>
        <dbReference type="EMBL" id="CAF2165557.1"/>
    </source>
</evidence>
<comment type="caution">
    <text evidence="2">The sequence shown here is derived from an EMBL/GenBank/DDBJ whole genome shotgun (WGS) entry which is preliminary data.</text>
</comment>
<gene>
    <name evidence="2" type="ORF">MBJ925_LOCUS33508</name>
</gene>
<protein>
    <submittedName>
        <fullName evidence="2">Uncharacterized protein</fullName>
    </submittedName>
</protein>
<dbReference type="Proteomes" id="UP000663824">
    <property type="component" value="Unassembled WGS sequence"/>
</dbReference>
<reference evidence="2" key="1">
    <citation type="submission" date="2021-02" db="EMBL/GenBank/DDBJ databases">
        <authorList>
            <person name="Nowell W R."/>
        </authorList>
    </citation>
    <scope>NUCLEOTIDE SEQUENCE</scope>
</reference>
<feature type="region of interest" description="Disordered" evidence="1">
    <location>
        <begin position="1"/>
        <end position="71"/>
    </location>
</feature>
<sequence length="173" mass="18849">MSEGSGYQGKDRQSRGKSPSGKPGQHFRHSPSRAKAKDNAQNAGGGNQPVHHTAHQSGQLPHFHPADKAGNIKKDGSHYSYPKAFHYLRPICGYVCTMAIKSKIYDNSSEKFISTHNLLLTTTSISYNAGGITDLQEQLVNSSSTIDPTFLVANKLLSIEQVHQNESAETNSQ</sequence>
<organism evidence="2 3">
    <name type="scientific">Rotaria magnacalcarata</name>
    <dbReference type="NCBI Taxonomy" id="392030"/>
    <lineage>
        <taxon>Eukaryota</taxon>
        <taxon>Metazoa</taxon>
        <taxon>Spiralia</taxon>
        <taxon>Gnathifera</taxon>
        <taxon>Rotifera</taxon>
        <taxon>Eurotatoria</taxon>
        <taxon>Bdelloidea</taxon>
        <taxon>Philodinida</taxon>
        <taxon>Philodinidae</taxon>
        <taxon>Rotaria</taxon>
    </lineage>
</organism>
<dbReference type="EMBL" id="CAJNRE010018429">
    <property type="protein sequence ID" value="CAF2165557.1"/>
    <property type="molecule type" value="Genomic_DNA"/>
</dbReference>
<dbReference type="AlphaFoldDB" id="A0A816YL35"/>
<proteinExistence type="predicted"/>
<name>A0A816YL35_9BILA</name>